<evidence type="ECO:0000256" key="1">
    <source>
        <dbReference type="ARBA" id="ARBA00004127"/>
    </source>
</evidence>
<organism evidence="9">
    <name type="scientific">hydrothermal vent metagenome</name>
    <dbReference type="NCBI Taxonomy" id="652676"/>
    <lineage>
        <taxon>unclassified sequences</taxon>
        <taxon>metagenomes</taxon>
        <taxon>ecological metagenomes</taxon>
    </lineage>
</organism>
<evidence type="ECO:0000256" key="8">
    <source>
        <dbReference type="SAM" id="Phobius"/>
    </source>
</evidence>
<dbReference type="PANTHER" id="PTHR13416">
    <property type="match status" value="1"/>
</dbReference>
<feature type="transmembrane region" description="Helical" evidence="8">
    <location>
        <begin position="318"/>
        <end position="347"/>
    </location>
</feature>
<dbReference type="GO" id="GO:0005637">
    <property type="term" value="C:nuclear inner membrane"/>
    <property type="evidence" value="ECO:0007669"/>
    <property type="project" value="TreeGrafter"/>
</dbReference>
<evidence type="ECO:0000256" key="5">
    <source>
        <dbReference type="ARBA" id="ARBA00022989"/>
    </source>
</evidence>
<evidence type="ECO:0000313" key="9">
    <source>
        <dbReference type="EMBL" id="SFV50583.1"/>
    </source>
</evidence>
<comment type="subcellular location">
    <subcellularLocation>
        <location evidence="1">Endomembrane system</location>
        <topology evidence="1">Multi-pass membrane protein</topology>
    </subcellularLocation>
    <subcellularLocation>
        <location evidence="2">Endoplasmic reticulum membrane</location>
    </subcellularLocation>
</comment>
<dbReference type="GO" id="GO:0005789">
    <property type="term" value="C:endoplasmic reticulum membrane"/>
    <property type="evidence" value="ECO:0007669"/>
    <property type="project" value="UniProtKB-SubCell"/>
</dbReference>
<proteinExistence type="predicted"/>
<dbReference type="InterPro" id="IPR012430">
    <property type="entry name" value="TMEM43_fam"/>
</dbReference>
<feature type="transmembrane region" description="Helical" evidence="8">
    <location>
        <begin position="288"/>
        <end position="306"/>
    </location>
</feature>
<gene>
    <name evidence="9" type="ORF">MNB_SM-7-1128</name>
</gene>
<dbReference type="AlphaFoldDB" id="A0A1W1BAS2"/>
<protein>
    <submittedName>
        <fullName evidence="9">Uncharacterized protein</fullName>
    </submittedName>
</protein>
<evidence type="ECO:0000256" key="7">
    <source>
        <dbReference type="SAM" id="MobiDB-lite"/>
    </source>
</evidence>
<evidence type="ECO:0000256" key="4">
    <source>
        <dbReference type="ARBA" id="ARBA00022824"/>
    </source>
</evidence>
<dbReference type="Pfam" id="PF07787">
    <property type="entry name" value="TMEM43"/>
    <property type="match status" value="1"/>
</dbReference>
<name>A0A1W1BAS2_9ZZZZ</name>
<feature type="transmembrane region" description="Helical" evidence="8">
    <location>
        <begin position="353"/>
        <end position="370"/>
    </location>
</feature>
<evidence type="ECO:0000256" key="2">
    <source>
        <dbReference type="ARBA" id="ARBA00004586"/>
    </source>
</evidence>
<reference evidence="9" key="1">
    <citation type="submission" date="2016-10" db="EMBL/GenBank/DDBJ databases">
        <authorList>
            <person name="de Groot N.N."/>
        </authorList>
    </citation>
    <scope>NUCLEOTIDE SEQUENCE</scope>
</reference>
<keyword evidence="6 8" id="KW-0472">Membrane</keyword>
<evidence type="ECO:0000256" key="3">
    <source>
        <dbReference type="ARBA" id="ARBA00022692"/>
    </source>
</evidence>
<dbReference type="GO" id="GO:0071763">
    <property type="term" value="P:nuclear membrane organization"/>
    <property type="evidence" value="ECO:0007669"/>
    <property type="project" value="TreeGrafter"/>
</dbReference>
<evidence type="ECO:0000256" key="6">
    <source>
        <dbReference type="ARBA" id="ARBA00023136"/>
    </source>
</evidence>
<feature type="transmembrane region" description="Helical" evidence="8">
    <location>
        <begin position="20"/>
        <end position="43"/>
    </location>
</feature>
<keyword evidence="3 8" id="KW-0812">Transmembrane</keyword>
<dbReference type="PANTHER" id="PTHR13416:SF2">
    <property type="entry name" value="TRANSMEMBRANE PROTEIN 43"/>
    <property type="match status" value="1"/>
</dbReference>
<sequence>MMADIDQYSERTTQGFGQNLGSSFMGMLFGLVLLIGSIVLIWWNESQSVSTADALKEMRDSIVKLEAPKVNPSNDGKAVWIYGELIPKNKLIDDALGISTDALVMQRVVKMYQWEESKESHTENKIGGGSQTVTTYTYQKVWSSRLIHSANFNRSAEHQNPPQMLYEAKLFATDATIGDFFISEHEIATIEPSQTLDLSSYTPPSSVKNMGTYFYIGHNPNQPQIGDIKISYIIAPKGNYSIAAKQSSNTLIPYTSSNEKMIFLIQHSIVQPDIMFKNELRSNMLQTWLLRGLGLVLMFFGFLLIMGPLTALANVIPFFGTIVGGASLFIAFMLTLLFGSFIIALSWFGARPLMSLLLFGGGASIAFGISKYKKSKSAQTTTTTPPPRKTPPPRRG</sequence>
<accession>A0A1W1BAS2</accession>
<dbReference type="EMBL" id="FPHB01000011">
    <property type="protein sequence ID" value="SFV50583.1"/>
    <property type="molecule type" value="Genomic_DNA"/>
</dbReference>
<keyword evidence="4" id="KW-0256">Endoplasmic reticulum</keyword>
<dbReference type="GO" id="GO:0006629">
    <property type="term" value="P:lipid metabolic process"/>
    <property type="evidence" value="ECO:0007669"/>
    <property type="project" value="TreeGrafter"/>
</dbReference>
<feature type="region of interest" description="Disordered" evidence="7">
    <location>
        <begin position="375"/>
        <end position="396"/>
    </location>
</feature>
<keyword evidence="5 8" id="KW-1133">Transmembrane helix</keyword>